<dbReference type="PANTHER" id="PTHR19960:SF25">
    <property type="entry name" value="TEKTIN-1"/>
    <property type="match status" value="1"/>
</dbReference>
<evidence type="ECO:0000256" key="6">
    <source>
        <dbReference type="ARBA" id="ARBA00023069"/>
    </source>
</evidence>
<evidence type="ECO:0000256" key="2">
    <source>
        <dbReference type="ARBA" id="ARBA00007209"/>
    </source>
</evidence>
<dbReference type="GO" id="GO:0060294">
    <property type="term" value="P:cilium movement involved in cell motility"/>
    <property type="evidence" value="ECO:0007669"/>
    <property type="project" value="UniProtKB-UniRule"/>
</dbReference>
<keyword evidence="4 11" id="KW-0282">Flagellum</keyword>
<evidence type="ECO:0000256" key="3">
    <source>
        <dbReference type="ARBA" id="ARBA00022490"/>
    </source>
</evidence>
<dbReference type="InterPro" id="IPR048256">
    <property type="entry name" value="Tektin-like"/>
</dbReference>
<comment type="function">
    <text evidence="9">Microtubule inner protein (MIP) part of the dynein-decorated doublet microtubules (DMTs) in cilia and flagellar axoneme. Forms filamentous polymers in the walls of ciliary and flagellar microtubules.</text>
</comment>
<evidence type="ECO:0000256" key="9">
    <source>
        <dbReference type="ARBA" id="ARBA00045224"/>
    </source>
</evidence>
<dbReference type="InterPro" id="IPR000435">
    <property type="entry name" value="Tektins"/>
</dbReference>
<dbReference type="GO" id="GO:0005634">
    <property type="term" value="C:nucleus"/>
    <property type="evidence" value="ECO:0007669"/>
    <property type="project" value="TreeGrafter"/>
</dbReference>
<comment type="subunit">
    <text evidence="10">Microtubule inner protein component of sperm flagellar doublet microtubules.</text>
</comment>
<dbReference type="Proteomes" id="UP000265120">
    <property type="component" value="Chromosome 4"/>
</dbReference>
<evidence type="ECO:0000256" key="10">
    <source>
        <dbReference type="ARBA" id="ARBA00046435"/>
    </source>
</evidence>
<evidence type="ECO:0000313" key="12">
    <source>
        <dbReference type="Ensembl" id="ENSCSEP00000007980.1"/>
    </source>
</evidence>
<dbReference type="PRINTS" id="PR00511">
    <property type="entry name" value="TEKTIN"/>
</dbReference>
<evidence type="ECO:0000256" key="1">
    <source>
        <dbReference type="ARBA" id="ARBA00004611"/>
    </source>
</evidence>
<dbReference type="AlphaFoldDB" id="A0A3P8V6F6"/>
<evidence type="ECO:0000313" key="13">
    <source>
        <dbReference type="Proteomes" id="UP000265120"/>
    </source>
</evidence>
<organism evidence="12 13">
    <name type="scientific">Cynoglossus semilaevis</name>
    <name type="common">Tongue sole</name>
    <dbReference type="NCBI Taxonomy" id="244447"/>
    <lineage>
        <taxon>Eukaryota</taxon>
        <taxon>Metazoa</taxon>
        <taxon>Chordata</taxon>
        <taxon>Craniata</taxon>
        <taxon>Vertebrata</taxon>
        <taxon>Euteleostomi</taxon>
        <taxon>Actinopterygii</taxon>
        <taxon>Neopterygii</taxon>
        <taxon>Teleostei</taxon>
        <taxon>Neoteleostei</taxon>
        <taxon>Acanthomorphata</taxon>
        <taxon>Carangaria</taxon>
        <taxon>Pleuronectiformes</taxon>
        <taxon>Pleuronectoidei</taxon>
        <taxon>Cynoglossidae</taxon>
        <taxon>Cynoglossinae</taxon>
        <taxon>Cynoglossus</taxon>
    </lineage>
</organism>
<keyword evidence="13" id="KW-1185">Reference proteome</keyword>
<dbReference type="Ensembl" id="ENSCSET00000008066.1">
    <property type="protein sequence ID" value="ENSCSEP00000007980.1"/>
    <property type="gene ID" value="ENSCSEG00000005126.1"/>
</dbReference>
<reference evidence="12" key="3">
    <citation type="submission" date="2025-09" db="UniProtKB">
        <authorList>
            <consortium name="Ensembl"/>
        </authorList>
    </citation>
    <scope>IDENTIFICATION</scope>
</reference>
<dbReference type="Pfam" id="PF03148">
    <property type="entry name" value="Tektin"/>
    <property type="match status" value="1"/>
</dbReference>
<name>A0A3P8V6F6_CYNSE</name>
<reference evidence="12 13" key="1">
    <citation type="journal article" date="2014" name="Nat. Genet.">
        <title>Whole-genome sequence of a flatfish provides insights into ZW sex chromosome evolution and adaptation to a benthic lifestyle.</title>
        <authorList>
            <person name="Chen S."/>
            <person name="Zhang G."/>
            <person name="Shao C."/>
            <person name="Huang Q."/>
            <person name="Liu G."/>
            <person name="Zhang P."/>
            <person name="Song W."/>
            <person name="An N."/>
            <person name="Chalopin D."/>
            <person name="Volff J.N."/>
            <person name="Hong Y."/>
            <person name="Li Q."/>
            <person name="Sha Z."/>
            <person name="Zhou H."/>
            <person name="Xie M."/>
            <person name="Yu Q."/>
            <person name="Liu Y."/>
            <person name="Xiang H."/>
            <person name="Wang N."/>
            <person name="Wu K."/>
            <person name="Yang C."/>
            <person name="Zhou Q."/>
            <person name="Liao X."/>
            <person name="Yang L."/>
            <person name="Hu Q."/>
            <person name="Zhang J."/>
            <person name="Meng L."/>
            <person name="Jin L."/>
            <person name="Tian Y."/>
            <person name="Lian J."/>
            <person name="Yang J."/>
            <person name="Miao G."/>
            <person name="Liu S."/>
            <person name="Liang Z."/>
            <person name="Yan F."/>
            <person name="Li Y."/>
            <person name="Sun B."/>
            <person name="Zhang H."/>
            <person name="Zhang J."/>
            <person name="Zhu Y."/>
            <person name="Du M."/>
            <person name="Zhao Y."/>
            <person name="Schartl M."/>
            <person name="Tang Q."/>
            <person name="Wang J."/>
        </authorList>
    </citation>
    <scope>NUCLEOTIDE SEQUENCE</scope>
</reference>
<dbReference type="PANTHER" id="PTHR19960">
    <property type="entry name" value="TEKTIN"/>
    <property type="match status" value="1"/>
</dbReference>
<dbReference type="GO" id="GO:0060271">
    <property type="term" value="P:cilium assembly"/>
    <property type="evidence" value="ECO:0007669"/>
    <property type="project" value="UniProtKB-UniRule"/>
</dbReference>
<evidence type="ECO:0000256" key="7">
    <source>
        <dbReference type="ARBA" id="ARBA00023212"/>
    </source>
</evidence>
<keyword evidence="8 11" id="KW-0966">Cell projection</keyword>
<proteinExistence type="inferred from homology"/>
<evidence type="ECO:0000256" key="4">
    <source>
        <dbReference type="ARBA" id="ARBA00022846"/>
    </source>
</evidence>
<keyword evidence="7" id="KW-0206">Cytoskeleton</keyword>
<keyword evidence="6 11" id="KW-0969">Cilium</keyword>
<sequence>MSALKEHIPHQEKAATHLRTMEVTVNQSEILRGKCVRLMMEIDRARRHIQETDKMRLGKRIRDVQFLEKELELTLEETIGETDNLITLKSRVLKALEACSDPMKRVSDVVGLELQREKGVIGGVSSVLNKLLIRTSQSRYEKDLKEKYEAQRIDSTCIQLNTRSNRNLHLAVTPKLWEEISDMNITKAEQQKTNSLSLRALVESLLGQTASDMRKQIQSTTAAFHQNVQDLKTAKCQMEDHLLKAEVASQQTIRDDLLEAINENKHFLSLAQTRLDLRYQRPSKELCHDPAQIQLIDEVHQLTTHINRLREAVAQSKEKQRSLIRCELQLQESIGMKSTSLYIDEVICAQLREAIIIHNF</sequence>
<keyword evidence="5" id="KW-0175">Coiled coil</keyword>
<comment type="similarity">
    <text evidence="2 11">Belongs to the tektin family.</text>
</comment>
<dbReference type="GO" id="GO:0015630">
    <property type="term" value="C:microtubule cytoskeleton"/>
    <property type="evidence" value="ECO:0007669"/>
    <property type="project" value="UniProtKB-UniRule"/>
</dbReference>
<reference evidence="12" key="2">
    <citation type="submission" date="2025-08" db="UniProtKB">
        <authorList>
            <consortium name="Ensembl"/>
        </authorList>
    </citation>
    <scope>IDENTIFICATION</scope>
</reference>
<evidence type="ECO:0000256" key="8">
    <source>
        <dbReference type="ARBA" id="ARBA00023273"/>
    </source>
</evidence>
<protein>
    <recommendedName>
        <fullName evidence="11">Tektin</fullName>
    </recommendedName>
</protein>
<evidence type="ECO:0000256" key="5">
    <source>
        <dbReference type="ARBA" id="ARBA00023054"/>
    </source>
</evidence>
<dbReference type="GO" id="GO:0005930">
    <property type="term" value="C:axoneme"/>
    <property type="evidence" value="ECO:0007669"/>
    <property type="project" value="UniProtKB-SubCell"/>
</dbReference>
<comment type="subcellular location">
    <subcellularLocation>
        <location evidence="11">Cytoplasm</location>
        <location evidence="11">Cytoskeleton</location>
        <location evidence="11">Cilium axoneme</location>
    </subcellularLocation>
    <subcellularLocation>
        <location evidence="1">Cytoplasm</location>
        <location evidence="1">Cytoskeleton</location>
        <location evidence="1">Flagellum axoneme</location>
    </subcellularLocation>
</comment>
<accession>A0A3P8V6F6</accession>
<evidence type="ECO:0000256" key="11">
    <source>
        <dbReference type="RuleBase" id="RU367040"/>
    </source>
</evidence>
<keyword evidence="3" id="KW-0963">Cytoplasm</keyword>
<dbReference type="GeneTree" id="ENSGT00950000182894"/>